<comment type="caution">
    <text evidence="2">The sequence shown here is derived from an EMBL/GenBank/DDBJ whole genome shotgun (WGS) entry which is preliminary data.</text>
</comment>
<dbReference type="Proteomes" id="UP000822688">
    <property type="component" value="Chromosome V"/>
</dbReference>
<keyword evidence="1" id="KW-0732">Signal</keyword>
<feature type="signal peptide" evidence="1">
    <location>
        <begin position="1"/>
        <end position="26"/>
    </location>
</feature>
<name>A0A8T0HWC7_CERPU</name>
<feature type="chain" id="PRO_5035781627" description="Bifunctional inhibitor/plant lipid transfer protein/seed storage helical domain-containing protein" evidence="1">
    <location>
        <begin position="27"/>
        <end position="110"/>
    </location>
</feature>
<dbReference type="EMBL" id="CM026426">
    <property type="protein sequence ID" value="KAG0574773.1"/>
    <property type="molecule type" value="Genomic_DNA"/>
</dbReference>
<keyword evidence="3" id="KW-1185">Reference proteome</keyword>
<accession>A0A8T0HWC7</accession>
<organism evidence="2 3">
    <name type="scientific">Ceratodon purpureus</name>
    <name type="common">Fire moss</name>
    <name type="synonym">Dicranum purpureum</name>
    <dbReference type="NCBI Taxonomy" id="3225"/>
    <lineage>
        <taxon>Eukaryota</taxon>
        <taxon>Viridiplantae</taxon>
        <taxon>Streptophyta</taxon>
        <taxon>Embryophyta</taxon>
        <taxon>Bryophyta</taxon>
        <taxon>Bryophytina</taxon>
        <taxon>Bryopsida</taxon>
        <taxon>Dicranidae</taxon>
        <taxon>Pseudoditrichales</taxon>
        <taxon>Ditrichaceae</taxon>
        <taxon>Ceratodon</taxon>
    </lineage>
</organism>
<evidence type="ECO:0000313" key="3">
    <source>
        <dbReference type="Proteomes" id="UP000822688"/>
    </source>
</evidence>
<proteinExistence type="predicted"/>
<dbReference type="InterPro" id="IPR036312">
    <property type="entry name" value="Bifun_inhib/LTP/seed_sf"/>
</dbReference>
<protein>
    <recommendedName>
        <fullName evidence="4">Bifunctional inhibitor/plant lipid transfer protein/seed storage helical domain-containing protein</fullName>
    </recommendedName>
</protein>
<sequence length="110" mass="11278">MASSCSMKRAVVMILITLCMVVVLMADDAQAACSLNDMAPCLDAVTSGATPTEPCCLKVAAVDVVCFCNLVATGNYPQSYVNNAVVVPAKCGGAAYAHFKGQVCAGHTIT</sequence>
<evidence type="ECO:0000313" key="2">
    <source>
        <dbReference type="EMBL" id="KAG0574773.1"/>
    </source>
</evidence>
<dbReference type="SUPFAM" id="SSF47699">
    <property type="entry name" value="Bifunctional inhibitor/lipid-transfer protein/seed storage 2S albumin"/>
    <property type="match status" value="1"/>
</dbReference>
<reference evidence="2" key="1">
    <citation type="submission" date="2020-06" db="EMBL/GenBank/DDBJ databases">
        <title>WGS assembly of Ceratodon purpureus strain R40.</title>
        <authorList>
            <person name="Carey S.B."/>
            <person name="Jenkins J."/>
            <person name="Shu S."/>
            <person name="Lovell J.T."/>
            <person name="Sreedasyam A."/>
            <person name="Maumus F."/>
            <person name="Tiley G.P."/>
            <person name="Fernandez-Pozo N."/>
            <person name="Barry K."/>
            <person name="Chen C."/>
            <person name="Wang M."/>
            <person name="Lipzen A."/>
            <person name="Daum C."/>
            <person name="Saski C.A."/>
            <person name="Payton A.C."/>
            <person name="Mcbreen J.C."/>
            <person name="Conrad R.E."/>
            <person name="Kollar L.M."/>
            <person name="Olsson S."/>
            <person name="Huttunen S."/>
            <person name="Landis J.B."/>
            <person name="Wickett N.J."/>
            <person name="Johnson M.G."/>
            <person name="Rensing S.A."/>
            <person name="Grimwood J."/>
            <person name="Schmutz J."/>
            <person name="Mcdaniel S.F."/>
        </authorList>
    </citation>
    <scope>NUCLEOTIDE SEQUENCE</scope>
    <source>
        <strain evidence="2">R40</strain>
    </source>
</reference>
<dbReference type="Gene3D" id="1.10.110.10">
    <property type="entry name" value="Plant lipid-transfer and hydrophobic proteins"/>
    <property type="match status" value="1"/>
</dbReference>
<evidence type="ECO:0008006" key="4">
    <source>
        <dbReference type="Google" id="ProtNLM"/>
    </source>
</evidence>
<evidence type="ECO:0000256" key="1">
    <source>
        <dbReference type="SAM" id="SignalP"/>
    </source>
</evidence>
<gene>
    <name evidence="2" type="ORF">KC19_VG289900</name>
</gene>
<dbReference type="AlphaFoldDB" id="A0A8T0HWC7"/>